<name>A0A069QLY2_HOYLO</name>
<dbReference type="PATRIC" id="fig|1122985.7.peg.3202"/>
<dbReference type="Pfam" id="PF02321">
    <property type="entry name" value="OEP"/>
    <property type="match status" value="2"/>
</dbReference>
<evidence type="ECO:0000313" key="10">
    <source>
        <dbReference type="Proteomes" id="UP000027442"/>
    </source>
</evidence>
<evidence type="ECO:0000256" key="5">
    <source>
        <dbReference type="ARBA" id="ARBA00022692"/>
    </source>
</evidence>
<keyword evidence="3" id="KW-0813">Transport</keyword>
<evidence type="ECO:0000256" key="2">
    <source>
        <dbReference type="ARBA" id="ARBA00007613"/>
    </source>
</evidence>
<dbReference type="PANTHER" id="PTHR30026:SF20">
    <property type="entry name" value="OUTER MEMBRANE PROTEIN TOLC"/>
    <property type="match status" value="1"/>
</dbReference>
<evidence type="ECO:0000256" key="3">
    <source>
        <dbReference type="ARBA" id="ARBA00022448"/>
    </source>
</evidence>
<dbReference type="AlphaFoldDB" id="A0A069QLY2"/>
<evidence type="ECO:0000256" key="8">
    <source>
        <dbReference type="SAM" id="SignalP"/>
    </source>
</evidence>
<dbReference type="GO" id="GO:0015288">
    <property type="term" value="F:porin activity"/>
    <property type="evidence" value="ECO:0007669"/>
    <property type="project" value="TreeGrafter"/>
</dbReference>
<comment type="similarity">
    <text evidence="2">Belongs to the outer membrane factor (OMF) (TC 1.B.17) family.</text>
</comment>
<reference evidence="9 10" key="1">
    <citation type="submission" date="2013-08" db="EMBL/GenBank/DDBJ databases">
        <authorList>
            <person name="Weinstock G."/>
            <person name="Sodergren E."/>
            <person name="Wylie T."/>
            <person name="Fulton L."/>
            <person name="Fulton R."/>
            <person name="Fronick C."/>
            <person name="O'Laughlin M."/>
            <person name="Godfrey J."/>
            <person name="Miner T."/>
            <person name="Herter B."/>
            <person name="Appelbaum E."/>
            <person name="Cordes M."/>
            <person name="Lek S."/>
            <person name="Wollam A."/>
            <person name="Pepin K.H."/>
            <person name="Palsikar V.B."/>
            <person name="Mitreva M."/>
            <person name="Wilson R.K."/>
        </authorList>
    </citation>
    <scope>NUCLEOTIDE SEQUENCE [LARGE SCALE GENOMIC DNA]</scope>
    <source>
        <strain evidence="9 10">ATCC 15930</strain>
    </source>
</reference>
<keyword evidence="4" id="KW-1134">Transmembrane beta strand</keyword>
<keyword evidence="8" id="KW-0732">Signal</keyword>
<dbReference type="HOGENOM" id="CLU_012817_11_0_10"/>
<dbReference type="Gene3D" id="1.20.1600.10">
    <property type="entry name" value="Outer membrane efflux proteins (OEP)"/>
    <property type="match status" value="1"/>
</dbReference>
<dbReference type="Proteomes" id="UP000027442">
    <property type="component" value="Unassembled WGS sequence"/>
</dbReference>
<gene>
    <name evidence="9" type="ORF">HMPREF1991_03097</name>
</gene>
<evidence type="ECO:0000313" key="9">
    <source>
        <dbReference type="EMBL" id="KDR50856.1"/>
    </source>
</evidence>
<dbReference type="EMBL" id="JNGW01000136">
    <property type="protein sequence ID" value="KDR50856.1"/>
    <property type="molecule type" value="Genomic_DNA"/>
</dbReference>
<accession>A0A069QLY2</accession>
<evidence type="ECO:0000256" key="7">
    <source>
        <dbReference type="ARBA" id="ARBA00023237"/>
    </source>
</evidence>
<feature type="signal peptide" evidence="8">
    <location>
        <begin position="1"/>
        <end position="20"/>
    </location>
</feature>
<dbReference type="InterPro" id="IPR051906">
    <property type="entry name" value="TolC-like"/>
</dbReference>
<dbReference type="SUPFAM" id="SSF56954">
    <property type="entry name" value="Outer membrane efflux proteins (OEP)"/>
    <property type="match status" value="1"/>
</dbReference>
<comment type="subcellular location">
    <subcellularLocation>
        <location evidence="1">Cell outer membrane</location>
    </subcellularLocation>
</comment>
<comment type="caution">
    <text evidence="9">The sequence shown here is derived from an EMBL/GenBank/DDBJ whole genome shotgun (WGS) entry which is preliminary data.</text>
</comment>
<keyword evidence="7" id="KW-0998">Cell outer membrane</keyword>
<dbReference type="PANTHER" id="PTHR30026">
    <property type="entry name" value="OUTER MEMBRANE PROTEIN TOLC"/>
    <property type="match status" value="1"/>
</dbReference>
<dbReference type="RefSeq" id="WP_018967491.1">
    <property type="nucleotide sequence ID" value="NZ_KB899215.1"/>
</dbReference>
<evidence type="ECO:0000256" key="6">
    <source>
        <dbReference type="ARBA" id="ARBA00023136"/>
    </source>
</evidence>
<protein>
    <submittedName>
        <fullName evidence="9">Outer membrane efflux protein</fullName>
    </submittedName>
</protein>
<dbReference type="InterPro" id="IPR003423">
    <property type="entry name" value="OMP_efflux"/>
</dbReference>
<dbReference type="GO" id="GO:1990281">
    <property type="term" value="C:efflux pump complex"/>
    <property type="evidence" value="ECO:0007669"/>
    <property type="project" value="TreeGrafter"/>
</dbReference>
<dbReference type="eggNOG" id="COG1538">
    <property type="taxonomic scope" value="Bacteria"/>
</dbReference>
<evidence type="ECO:0000256" key="4">
    <source>
        <dbReference type="ARBA" id="ARBA00022452"/>
    </source>
</evidence>
<proteinExistence type="inferred from homology"/>
<sequence length="446" mass="49554">MKKWTLSLGVLFALPTMLFAQTHKWTLKDCIDYAMQHNISLQKQRVAVKSAEEEVLHSKAELLPSVSASTSQNVNYRPWPETGEARVANGSVQSSVDKVSYNGTYVINAQWTLWNGNRNRNTIALNKLGASKAEADAMVSAATIQERIAQLYVQILYSSEAISVSKQALETSAQNEERGKEMLNVGKMSKADLAQLTAQRAQEEYNVLSAQSTLADFKRQLKQLLQITDSAPFEVAVPATTDEMALESIPSVGEVYGQAISWRPELKAAQLAINESELSIKIARAQNLPTLSLGASMGTNTTSMNNKEWGTQLKTNFDMGAGVTLSIPIFDNRSKRTAVNKAMFEKQSSMLELQDKQTTLYSNIEECWLQATNNQNKYKAAKISVESAQQSYDLLNEQFKLGLKNIIELMTGKNNLVTAQQNELQSKYLAILNINLLNFYKTGEIK</sequence>
<keyword evidence="5" id="KW-0812">Transmembrane</keyword>
<dbReference type="GO" id="GO:0009279">
    <property type="term" value="C:cell outer membrane"/>
    <property type="evidence" value="ECO:0007669"/>
    <property type="project" value="UniProtKB-SubCell"/>
</dbReference>
<feature type="chain" id="PRO_5001668262" evidence="8">
    <location>
        <begin position="21"/>
        <end position="446"/>
    </location>
</feature>
<organism evidence="9 10">
    <name type="scientific">Hoylesella loescheii DSM 19665 = JCM 12249 = ATCC 15930</name>
    <dbReference type="NCBI Taxonomy" id="1122985"/>
    <lineage>
        <taxon>Bacteria</taxon>
        <taxon>Pseudomonadati</taxon>
        <taxon>Bacteroidota</taxon>
        <taxon>Bacteroidia</taxon>
        <taxon>Bacteroidales</taxon>
        <taxon>Prevotellaceae</taxon>
        <taxon>Hoylesella</taxon>
    </lineage>
</organism>
<dbReference type="GO" id="GO:0015562">
    <property type="term" value="F:efflux transmembrane transporter activity"/>
    <property type="evidence" value="ECO:0007669"/>
    <property type="project" value="InterPro"/>
</dbReference>
<evidence type="ECO:0000256" key="1">
    <source>
        <dbReference type="ARBA" id="ARBA00004442"/>
    </source>
</evidence>
<keyword evidence="6" id="KW-0472">Membrane</keyword>
<keyword evidence="10" id="KW-1185">Reference proteome</keyword>